<keyword evidence="11" id="KW-0472">Membrane</keyword>
<evidence type="ECO:0000256" key="6">
    <source>
        <dbReference type="ARBA" id="ARBA00022723"/>
    </source>
</evidence>
<dbReference type="STRING" id="762968.HMPREF9441_02758"/>
<dbReference type="GO" id="GO:0030158">
    <property type="term" value="F:protein xylosyltransferase activity"/>
    <property type="evidence" value="ECO:0007669"/>
    <property type="project" value="InterPro"/>
</dbReference>
<evidence type="ECO:0000256" key="1">
    <source>
        <dbReference type="ARBA" id="ARBA00004323"/>
    </source>
</evidence>
<evidence type="ECO:0000313" key="15">
    <source>
        <dbReference type="EMBL" id="EHG99146.1"/>
    </source>
</evidence>
<keyword evidence="6" id="KW-0479">Metal-binding</keyword>
<evidence type="ECO:0000256" key="3">
    <source>
        <dbReference type="ARBA" id="ARBA00022676"/>
    </source>
</evidence>
<keyword evidence="3" id="KW-0328">Glycosyltransferase</keyword>
<evidence type="ECO:0000256" key="10">
    <source>
        <dbReference type="ARBA" id="ARBA00023034"/>
    </source>
</evidence>
<evidence type="ECO:0000256" key="12">
    <source>
        <dbReference type="ARBA" id="ARBA00023157"/>
    </source>
</evidence>
<dbReference type="GO" id="GO:0050650">
    <property type="term" value="P:chondroitin sulfate proteoglycan biosynthetic process"/>
    <property type="evidence" value="ECO:0007669"/>
    <property type="project" value="TreeGrafter"/>
</dbReference>
<accession>G5STQ3</accession>
<dbReference type="Proteomes" id="UP000003598">
    <property type="component" value="Unassembled WGS sequence"/>
</dbReference>
<evidence type="ECO:0000256" key="7">
    <source>
        <dbReference type="ARBA" id="ARBA00022824"/>
    </source>
</evidence>
<dbReference type="Pfam" id="PF02485">
    <property type="entry name" value="Branch"/>
    <property type="match status" value="1"/>
</dbReference>
<evidence type="ECO:0000256" key="2">
    <source>
        <dbReference type="ARBA" id="ARBA00004648"/>
    </source>
</evidence>
<dbReference type="eggNOG" id="ENOG502Z86D">
    <property type="taxonomic scope" value="Bacteria"/>
</dbReference>
<keyword evidence="9" id="KW-1133">Transmembrane helix</keyword>
<dbReference type="PANTHER" id="PTHR46025">
    <property type="entry name" value="XYLOSYLTRANSFERASE OXT"/>
    <property type="match status" value="1"/>
</dbReference>
<evidence type="ECO:0000256" key="13">
    <source>
        <dbReference type="ARBA" id="ARBA00023180"/>
    </source>
</evidence>
<evidence type="ECO:0000256" key="11">
    <source>
        <dbReference type="ARBA" id="ARBA00023136"/>
    </source>
</evidence>
<keyword evidence="7" id="KW-0256">Endoplasmic reticulum</keyword>
<dbReference type="OrthoDB" id="7943907at2"/>
<protein>
    <recommendedName>
        <fullName evidence="14">Peptide O-xylosyltransferase</fullName>
    </recommendedName>
</protein>
<dbReference type="AlphaFoldDB" id="G5STQ3"/>
<dbReference type="PATRIC" id="fig|762968.3.peg.2449"/>
<comment type="caution">
    <text evidence="15">The sequence shown here is derived from an EMBL/GenBank/DDBJ whole genome shotgun (WGS) entry which is preliminary data.</text>
</comment>
<dbReference type="InterPro" id="IPR043538">
    <property type="entry name" value="XYLT"/>
</dbReference>
<evidence type="ECO:0000313" key="16">
    <source>
        <dbReference type="Proteomes" id="UP000003598"/>
    </source>
</evidence>
<dbReference type="PANTHER" id="PTHR46025:SF3">
    <property type="entry name" value="XYLOSYLTRANSFERASE OXT"/>
    <property type="match status" value="1"/>
</dbReference>
<keyword evidence="4" id="KW-0808">Transferase</keyword>
<proteinExistence type="predicted"/>
<evidence type="ECO:0000256" key="4">
    <source>
        <dbReference type="ARBA" id="ARBA00022679"/>
    </source>
</evidence>
<evidence type="ECO:0000256" key="8">
    <source>
        <dbReference type="ARBA" id="ARBA00022968"/>
    </source>
</evidence>
<reference evidence="15 16" key="1">
    <citation type="submission" date="2011-03" db="EMBL/GenBank/DDBJ databases">
        <authorList>
            <person name="Weinstock G."/>
            <person name="Sodergren E."/>
            <person name="Clifton S."/>
            <person name="Fulton L."/>
            <person name="Fulton B."/>
            <person name="Courtney L."/>
            <person name="Fronick C."/>
            <person name="Harrison M."/>
            <person name="Strong C."/>
            <person name="Farmer C."/>
            <person name="Delahaunty K."/>
            <person name="Markovic C."/>
            <person name="Hall O."/>
            <person name="Minx P."/>
            <person name="Tomlinson C."/>
            <person name="Mitreva M."/>
            <person name="Hou S."/>
            <person name="Chen J."/>
            <person name="Wollam A."/>
            <person name="Pepin K.H."/>
            <person name="Johnson M."/>
            <person name="Bhonagiri V."/>
            <person name="Zhang X."/>
            <person name="Suruliraj S."/>
            <person name="Warren W."/>
            <person name="Chinwalla A."/>
            <person name="Mardis E.R."/>
            <person name="Wilson R.K."/>
        </authorList>
    </citation>
    <scope>NUCLEOTIDE SEQUENCE [LARGE SCALE GENOMIC DNA]</scope>
    <source>
        <strain evidence="15 16">YIT 11840</strain>
    </source>
</reference>
<sequence length="240" mass="29318">MYIVNSIDVRWGHVSQIKAEIELFEKSSLKQYSYYHLISGMDLPLHNQNYIHKFFERNQGYEFIGFGNKNWDVRNRVHCHNFCISFLRSNNMFIKYMSRFLRKMFNRLQVLFHVYINNADYIYRYGCNWCSVTHDFVTDLLKGKKEIFQTYKYSFCPDEIYKQTFAINSKYRNKIFDYNNEFKGCMREIDWNRGRPYIWRTDDFDTLISSEKLFARKFDERADSTIIDKIVNRIMFEQQA</sequence>
<organism evidence="15 16">
    <name type="scientific">Paraprevotella clara YIT 11840</name>
    <dbReference type="NCBI Taxonomy" id="762968"/>
    <lineage>
        <taxon>Bacteria</taxon>
        <taxon>Pseudomonadati</taxon>
        <taxon>Bacteroidota</taxon>
        <taxon>Bacteroidia</taxon>
        <taxon>Bacteroidales</taxon>
        <taxon>Prevotellaceae</taxon>
        <taxon>Paraprevotella</taxon>
    </lineage>
</organism>
<keyword evidence="12" id="KW-1015">Disulfide bond</keyword>
<gene>
    <name evidence="15" type="ORF">HMPREF9441_02758</name>
</gene>
<evidence type="ECO:0000256" key="5">
    <source>
        <dbReference type="ARBA" id="ARBA00022692"/>
    </source>
</evidence>
<name>G5STQ3_9BACT</name>
<keyword evidence="16" id="KW-1185">Reference proteome</keyword>
<dbReference type="EMBL" id="AFFY01000045">
    <property type="protein sequence ID" value="EHG99146.1"/>
    <property type="molecule type" value="Genomic_DNA"/>
</dbReference>
<dbReference type="HOGENOM" id="CLU_032341_0_2_10"/>
<keyword evidence="13" id="KW-0325">Glycoprotein</keyword>
<dbReference type="GO" id="GO:0046872">
    <property type="term" value="F:metal ion binding"/>
    <property type="evidence" value="ECO:0007669"/>
    <property type="project" value="UniProtKB-KW"/>
</dbReference>
<dbReference type="InterPro" id="IPR003406">
    <property type="entry name" value="Glyco_trans_14"/>
</dbReference>
<dbReference type="GO" id="GO:0015012">
    <property type="term" value="P:heparan sulfate proteoglycan biosynthetic process"/>
    <property type="evidence" value="ECO:0007669"/>
    <property type="project" value="TreeGrafter"/>
</dbReference>
<keyword evidence="10" id="KW-0333">Golgi apparatus</keyword>
<evidence type="ECO:0000256" key="14">
    <source>
        <dbReference type="ARBA" id="ARBA00042865"/>
    </source>
</evidence>
<keyword evidence="5" id="KW-0812">Transmembrane</keyword>
<dbReference type="GO" id="GO:0016020">
    <property type="term" value="C:membrane"/>
    <property type="evidence" value="ECO:0007669"/>
    <property type="project" value="InterPro"/>
</dbReference>
<keyword evidence="8" id="KW-0735">Signal-anchor</keyword>
<comment type="subcellular location">
    <subcellularLocation>
        <location evidence="2">Endoplasmic reticulum membrane</location>
        <topology evidence="2">Single-pass type II membrane protein</topology>
    </subcellularLocation>
    <subcellularLocation>
        <location evidence="1">Golgi apparatus membrane</location>
        <topology evidence="1">Single-pass type II membrane protein</topology>
    </subcellularLocation>
</comment>
<evidence type="ECO:0000256" key="9">
    <source>
        <dbReference type="ARBA" id="ARBA00022989"/>
    </source>
</evidence>